<proteinExistence type="predicted"/>
<evidence type="ECO:0000256" key="1">
    <source>
        <dbReference type="SAM" id="SignalP"/>
    </source>
</evidence>
<evidence type="ECO:0000313" key="4">
    <source>
        <dbReference type="Proteomes" id="UP001150259"/>
    </source>
</evidence>
<name>A0ABT5GL96_9MICO</name>
<dbReference type="Gene3D" id="2.60.40.10">
    <property type="entry name" value="Immunoglobulins"/>
    <property type="match status" value="1"/>
</dbReference>
<organism evidence="3 4">
    <name type="scientific">Intrasporangium calvum</name>
    <dbReference type="NCBI Taxonomy" id="53358"/>
    <lineage>
        <taxon>Bacteria</taxon>
        <taxon>Bacillati</taxon>
        <taxon>Actinomycetota</taxon>
        <taxon>Actinomycetes</taxon>
        <taxon>Micrococcales</taxon>
        <taxon>Intrasporangiaceae</taxon>
        <taxon>Intrasporangium</taxon>
    </lineage>
</organism>
<dbReference type="InterPro" id="IPR013783">
    <property type="entry name" value="Ig-like_fold"/>
</dbReference>
<sequence length="511" mass="51104">MTSSSRAGSRPLRGPAAVLAAVALAATSLVAVPLTASAANSVTVVSNPDAYTCSLPGFIGFEDLADGTNLSSGAIGGVQFTTTAGFSWLVGDFATGMYNGKYPSGGYTSHGTHWAWLGTSQGAGRIDFVHGPATTFSLLTSANTPVVLEAYDSAGTLLESTGPSGTNIDTGSMAELKITRATADIAYVVVHDSGNYFEVDDICTDAPGVNPPTNTAPDVAADNETVAVDEASPASNTGTFSDADGDTVTLSASVGTVTDTGSGTWSWSLTPSDGPADSQTVTITADDGTDTGTATFALQVSNVAPTITSLTPSAGTVLTGQPVTFTGQATDPSGPDTTAGFTWSFDGGSYGPSNTFTTTYASCGSNDVTALAQDKDGGVSAPFTSTAVVALDSAFLPPLQAGSYNKVKGGQVIPVKINVGCDGALASGLSPAIQLLSGDVDPSTDPGDGSSNVATESVSSADTSGIMRAADGQYIYNLLVPSGAAGTKYTVRVQPTGTAAGGARYVVIQLR</sequence>
<dbReference type="InterPro" id="IPR000601">
    <property type="entry name" value="PKD_dom"/>
</dbReference>
<evidence type="ECO:0000313" key="3">
    <source>
        <dbReference type="EMBL" id="MDC5699012.1"/>
    </source>
</evidence>
<gene>
    <name evidence="3" type="ORF">OO014_17310</name>
</gene>
<dbReference type="Pfam" id="PF00801">
    <property type="entry name" value="PKD"/>
    <property type="match status" value="1"/>
</dbReference>
<dbReference type="PROSITE" id="PS50093">
    <property type="entry name" value="PKD"/>
    <property type="match status" value="1"/>
</dbReference>
<feature type="signal peptide" evidence="1">
    <location>
        <begin position="1"/>
        <end position="38"/>
    </location>
</feature>
<dbReference type="EMBL" id="JAPFQL010000101">
    <property type="protein sequence ID" value="MDC5699012.1"/>
    <property type="molecule type" value="Genomic_DNA"/>
</dbReference>
<evidence type="ECO:0000259" key="2">
    <source>
        <dbReference type="PROSITE" id="PS50093"/>
    </source>
</evidence>
<keyword evidence="4" id="KW-1185">Reference proteome</keyword>
<protein>
    <submittedName>
        <fullName evidence="3">PKD domain-containing protein</fullName>
    </submittedName>
</protein>
<dbReference type="RefSeq" id="WP_272463569.1">
    <property type="nucleotide sequence ID" value="NZ_JAPFQL010000101.1"/>
</dbReference>
<dbReference type="Pfam" id="PF17963">
    <property type="entry name" value="Big_9"/>
    <property type="match status" value="1"/>
</dbReference>
<dbReference type="Proteomes" id="UP001150259">
    <property type="component" value="Unassembled WGS sequence"/>
</dbReference>
<feature type="domain" description="PKD" evidence="2">
    <location>
        <begin position="306"/>
        <end position="394"/>
    </location>
</feature>
<reference evidence="3 4" key="1">
    <citation type="submission" date="2022-11" db="EMBL/GenBank/DDBJ databases">
        <title>Anaerobic phenanthrene biodegradation by a DNRA strain PheN6.</title>
        <authorList>
            <person name="Zhang Z."/>
        </authorList>
    </citation>
    <scope>NUCLEOTIDE SEQUENCE [LARGE SCALE GENOMIC DNA]</scope>
    <source>
        <strain evidence="3 4">PheN6</strain>
    </source>
</reference>
<feature type="chain" id="PRO_5045917821" evidence="1">
    <location>
        <begin position="39"/>
        <end position="511"/>
    </location>
</feature>
<comment type="caution">
    <text evidence="3">The sequence shown here is derived from an EMBL/GenBank/DDBJ whole genome shotgun (WGS) entry which is preliminary data.</text>
</comment>
<keyword evidence="1" id="KW-0732">Signal</keyword>
<accession>A0ABT5GL96</accession>